<dbReference type="Proteomes" id="UP000006222">
    <property type="component" value="Unassembled WGS sequence"/>
</dbReference>
<gene>
    <name evidence="2" type="ORF">RBWH47_02387</name>
</gene>
<evidence type="ECO:0000256" key="1">
    <source>
        <dbReference type="SAM" id="Phobius"/>
    </source>
</evidence>
<comment type="caution">
    <text evidence="2">The sequence shown here is derived from an EMBL/GenBank/DDBJ whole genome shotgun (WGS) entry which is preliminary data.</text>
</comment>
<sequence length="355" mass="40031">MSSLVEDLMDGYFDESLSQEQFQQLNQWIKSDPLHAQRFASELLLHDRLRNEFVTNELMDQPSTAEQSTVNDPALVRADERPNVVTLAGSIGNTWTRSVIAMATTACLVLISLAFLWNVLGSTSASAAVMELNRIIAANRQSLDRTFLISVEESVLQEDARRDSPEQRRPPKPTLDNAILDVRGSNQFVLKREVEPGVFFVTGSNGTSSWAVRPDGPVRMSDDLTRFNRDLPGHERSLPINNIEDGLDALQTAYNLELLSVERIEGEDQGRDVESDTEATRQMVATKKPGFRGPERIEILYTAASGQIRQMRFIDMPYGRNIVTLKMTLIEEQSFAADHFDHESHHDPKRIVEFE</sequence>
<accession>F2AYT3</accession>
<name>F2AYT3_RHOBT</name>
<organism evidence="2 3">
    <name type="scientific">Rhodopirellula baltica WH47</name>
    <dbReference type="NCBI Taxonomy" id="991778"/>
    <lineage>
        <taxon>Bacteria</taxon>
        <taxon>Pseudomonadati</taxon>
        <taxon>Planctomycetota</taxon>
        <taxon>Planctomycetia</taxon>
        <taxon>Pirellulales</taxon>
        <taxon>Pirellulaceae</taxon>
        <taxon>Rhodopirellula</taxon>
    </lineage>
</organism>
<keyword evidence="1" id="KW-0472">Membrane</keyword>
<evidence type="ECO:0000313" key="2">
    <source>
        <dbReference type="EMBL" id="EGF25200.1"/>
    </source>
</evidence>
<dbReference type="PATRIC" id="fig|991778.3.peg.5176"/>
<keyword evidence="1" id="KW-1133">Transmembrane helix</keyword>
<feature type="transmembrane region" description="Helical" evidence="1">
    <location>
        <begin position="99"/>
        <end position="120"/>
    </location>
</feature>
<proteinExistence type="predicted"/>
<evidence type="ECO:0000313" key="3">
    <source>
        <dbReference type="Proteomes" id="UP000006222"/>
    </source>
</evidence>
<protein>
    <submittedName>
        <fullName evidence="2">Uncharacterized protein</fullName>
    </submittedName>
</protein>
<keyword evidence="1" id="KW-0812">Transmembrane</keyword>
<dbReference type="RefSeq" id="WP_007328793.1">
    <property type="nucleotide sequence ID" value="NZ_AFAR01000245.1"/>
</dbReference>
<reference evidence="2 3" key="1">
    <citation type="journal article" date="2013" name="Mar. Genomics">
        <title>Expression of sulfatases in Rhodopirellula baltica and the diversity of sulfatases in the genus Rhodopirellula.</title>
        <authorList>
            <person name="Wegner C.E."/>
            <person name="Richter-Heitmann T."/>
            <person name="Klindworth A."/>
            <person name="Klockow C."/>
            <person name="Richter M."/>
            <person name="Achstetter T."/>
            <person name="Glockner F.O."/>
            <person name="Harder J."/>
        </authorList>
    </citation>
    <scope>NUCLEOTIDE SEQUENCE [LARGE SCALE GENOMIC DNA]</scope>
    <source>
        <strain evidence="2 3">WH47</strain>
    </source>
</reference>
<dbReference type="EMBL" id="AFAR01000245">
    <property type="protein sequence ID" value="EGF25200.1"/>
    <property type="molecule type" value="Genomic_DNA"/>
</dbReference>
<dbReference type="AlphaFoldDB" id="F2AYT3"/>